<accession>A0ABU0IZ51</accession>
<dbReference type="InterPro" id="IPR035094">
    <property type="entry name" value="EgtD"/>
</dbReference>
<reference evidence="4 5" key="1">
    <citation type="submission" date="2023-07" db="EMBL/GenBank/DDBJ databases">
        <title>Genomic Encyclopedia of Type Strains, Phase IV (KMG-IV): sequencing the most valuable type-strain genomes for metagenomic binning, comparative biology and taxonomic classification.</title>
        <authorList>
            <person name="Goeker M."/>
        </authorList>
    </citation>
    <scope>NUCLEOTIDE SEQUENCE [LARGE SCALE GENOMIC DNA]</scope>
    <source>
        <strain evidence="4 5">DSM 18695</strain>
    </source>
</reference>
<comment type="caution">
    <text evidence="4">The sequence shown here is derived from an EMBL/GenBank/DDBJ whole genome shotgun (WGS) entry which is preliminary data.</text>
</comment>
<dbReference type="Proteomes" id="UP001228905">
    <property type="component" value="Unassembled WGS sequence"/>
</dbReference>
<dbReference type="InterPro" id="IPR029063">
    <property type="entry name" value="SAM-dependent_MTases_sf"/>
</dbReference>
<dbReference type="EMBL" id="JAUSVS010000013">
    <property type="protein sequence ID" value="MDQ0466620.1"/>
    <property type="molecule type" value="Genomic_DNA"/>
</dbReference>
<dbReference type="InterPro" id="IPR051128">
    <property type="entry name" value="EgtD_Methyltrsf_superfamily"/>
</dbReference>
<protein>
    <submittedName>
        <fullName evidence="4">Dimethylhistidine N-methyltransferase</fullName>
    </submittedName>
</protein>
<dbReference type="Pfam" id="PF10017">
    <property type="entry name" value="Methyltransf_33"/>
    <property type="match status" value="1"/>
</dbReference>
<evidence type="ECO:0000313" key="4">
    <source>
        <dbReference type="EMBL" id="MDQ0466620.1"/>
    </source>
</evidence>
<dbReference type="NCBIfam" id="TIGR03438">
    <property type="entry name" value="egtD_ergothio"/>
    <property type="match status" value="1"/>
</dbReference>
<dbReference type="Gene3D" id="3.40.50.150">
    <property type="entry name" value="Vaccinia Virus protein VP39"/>
    <property type="match status" value="1"/>
</dbReference>
<sequence length="317" mass="33830">MNQLAAMGPIVARAHFANDLVEGLSATPKTTPPKWFYDAEGSRLFGEITRLEEYYPTRTEMALLKQVGPEIAEAAGPGRVVVEYGSGSGDKAALLLSALTAPAAYVCLEIDPGAAQATADTVAARFPGLPTRGVAGDFTHLPQDPPALPRGPRLGFFPGSTLGNFDPAEAQTLLSDMRGHLGAGAALLLGADLVKDAAVLEAAYDDAKGVTADFNLNLLARANRDLGADFDLTAFAHEARWNPEASRIEMHLRSLKDQTVHLAGKAFAFTAGETIHTESSYKFTPKSLQDLAEKAGWKLQQLWTDPKDWFALAILTA</sequence>
<evidence type="ECO:0000313" key="5">
    <source>
        <dbReference type="Proteomes" id="UP001228905"/>
    </source>
</evidence>
<organism evidence="4 5">
    <name type="scientific">Caulobacter ginsengisoli</name>
    <dbReference type="NCBI Taxonomy" id="400775"/>
    <lineage>
        <taxon>Bacteria</taxon>
        <taxon>Pseudomonadati</taxon>
        <taxon>Pseudomonadota</taxon>
        <taxon>Alphaproteobacteria</taxon>
        <taxon>Caulobacterales</taxon>
        <taxon>Caulobacteraceae</taxon>
        <taxon>Caulobacter</taxon>
    </lineage>
</organism>
<evidence type="ECO:0000259" key="3">
    <source>
        <dbReference type="Pfam" id="PF10017"/>
    </source>
</evidence>
<dbReference type="RefSeq" id="WP_307352752.1">
    <property type="nucleotide sequence ID" value="NZ_JAUSVS010000013.1"/>
</dbReference>
<dbReference type="InterPro" id="IPR019257">
    <property type="entry name" value="MeTrfase_dom"/>
</dbReference>
<evidence type="ECO:0000256" key="2">
    <source>
        <dbReference type="ARBA" id="ARBA00022679"/>
    </source>
</evidence>
<dbReference type="PANTHER" id="PTHR43397:SF1">
    <property type="entry name" value="ERGOTHIONEINE BIOSYNTHESIS PROTEIN 1"/>
    <property type="match status" value="1"/>
</dbReference>
<gene>
    <name evidence="4" type="ORF">QO010_004416</name>
</gene>
<dbReference type="SUPFAM" id="SSF53335">
    <property type="entry name" value="S-adenosyl-L-methionine-dependent methyltransferases"/>
    <property type="match status" value="1"/>
</dbReference>
<keyword evidence="5" id="KW-1185">Reference proteome</keyword>
<feature type="domain" description="Histidine-specific methyltransferase SAM-dependent" evidence="3">
    <location>
        <begin position="16"/>
        <end position="316"/>
    </location>
</feature>
<dbReference type="PIRSF" id="PIRSF018005">
    <property type="entry name" value="UCP018005"/>
    <property type="match status" value="1"/>
</dbReference>
<name>A0ABU0IZ51_9CAUL</name>
<keyword evidence="1" id="KW-0489">Methyltransferase</keyword>
<proteinExistence type="predicted"/>
<dbReference type="PANTHER" id="PTHR43397">
    <property type="entry name" value="ERGOTHIONEINE BIOSYNTHESIS PROTEIN 1"/>
    <property type="match status" value="1"/>
</dbReference>
<keyword evidence="2" id="KW-0808">Transferase</keyword>
<dbReference type="InterPro" id="IPR017804">
    <property type="entry name" value="MeTrfase_EgtD-like"/>
</dbReference>
<evidence type="ECO:0000256" key="1">
    <source>
        <dbReference type="ARBA" id="ARBA00022603"/>
    </source>
</evidence>